<evidence type="ECO:0000313" key="1">
    <source>
        <dbReference type="EMBL" id="KAF9411649.1"/>
    </source>
</evidence>
<evidence type="ECO:0000313" key="2">
    <source>
        <dbReference type="EMBL" id="KAF9411650.1"/>
    </source>
</evidence>
<accession>A0A835L1P1</accession>
<organism evidence="2 3">
    <name type="scientific">Spodoptera exigua</name>
    <name type="common">Beet armyworm</name>
    <name type="synonym">Noctua fulgens</name>
    <dbReference type="NCBI Taxonomy" id="7107"/>
    <lineage>
        <taxon>Eukaryota</taxon>
        <taxon>Metazoa</taxon>
        <taxon>Ecdysozoa</taxon>
        <taxon>Arthropoda</taxon>
        <taxon>Hexapoda</taxon>
        <taxon>Insecta</taxon>
        <taxon>Pterygota</taxon>
        <taxon>Neoptera</taxon>
        <taxon>Endopterygota</taxon>
        <taxon>Lepidoptera</taxon>
        <taxon>Glossata</taxon>
        <taxon>Ditrysia</taxon>
        <taxon>Noctuoidea</taxon>
        <taxon>Noctuidae</taxon>
        <taxon>Amphipyrinae</taxon>
        <taxon>Spodoptera</taxon>
    </lineage>
</organism>
<evidence type="ECO:0000313" key="3">
    <source>
        <dbReference type="Proteomes" id="UP000648187"/>
    </source>
</evidence>
<gene>
    <name evidence="1" type="ORF">HW555_009613</name>
    <name evidence="2" type="ORF">HW555_009614</name>
</gene>
<keyword evidence="3" id="KW-1185">Reference proteome</keyword>
<dbReference type="EMBL" id="JACKWZ010000218">
    <property type="protein sequence ID" value="KAF9411649.1"/>
    <property type="molecule type" value="Genomic_DNA"/>
</dbReference>
<comment type="caution">
    <text evidence="2">The sequence shown here is derived from an EMBL/GenBank/DDBJ whole genome shotgun (WGS) entry which is preliminary data.</text>
</comment>
<dbReference type="EMBL" id="JACKWZ010000218">
    <property type="protein sequence ID" value="KAF9411650.1"/>
    <property type="molecule type" value="Genomic_DNA"/>
</dbReference>
<sequence>MHRYVTSPSAAPYAASALYTPAPYAPYTPAMAKQPAKDNAQVRDVPVGRALRRLRALHARAIRAIHARHGQAARQGQCTGT</sequence>
<dbReference type="Proteomes" id="UP000648187">
    <property type="component" value="Unassembled WGS sequence"/>
</dbReference>
<name>A0A835L1P1_SPOEX</name>
<reference evidence="2" key="1">
    <citation type="submission" date="2020-08" db="EMBL/GenBank/DDBJ databases">
        <title>Spodoptera exigua strain:BAW_Kor-Di-RS1 Genome sequencing and assembly.</title>
        <authorList>
            <person name="Kim J."/>
            <person name="Nam H.Y."/>
            <person name="Kwon M."/>
            <person name="Choi J.H."/>
            <person name="Cho S.R."/>
            <person name="Kim G.-H."/>
        </authorList>
    </citation>
    <scope>NUCLEOTIDE SEQUENCE</scope>
    <source>
        <strain evidence="2">BAW_Kor-Di-RS1</strain>
        <tissue evidence="2">Whole-body</tissue>
    </source>
</reference>
<dbReference type="AlphaFoldDB" id="A0A835L1P1"/>
<protein>
    <submittedName>
        <fullName evidence="2">Uncharacterized protein</fullName>
    </submittedName>
</protein>
<proteinExistence type="predicted"/>